<evidence type="ECO:0000313" key="3">
    <source>
        <dbReference type="EMBL" id="QTD60779.1"/>
    </source>
</evidence>
<reference evidence="3 5" key="3">
    <citation type="journal article" date="2020" name="Front. Cell. Infect. Microbiol.">
        <title>Characterization of Three Porcine Acinetobacter towneri Strains Co-Harboring tet(X3) and bla OXA-58.</title>
        <authorList>
            <person name="Ma J."/>
            <person name="Wang J."/>
            <person name="Feng J."/>
            <person name="Liu Y."/>
            <person name="Yang B."/>
            <person name="Li R."/>
            <person name="Bai L."/>
            <person name="He T."/>
            <person name="Wang X."/>
            <person name="Yang Z."/>
        </authorList>
    </citation>
    <scope>NUCLEOTIDE SEQUENCE [LARGE SCALE GENOMIC DNA]</scope>
    <source>
        <strain evidence="3 5">GX5</strain>
    </source>
</reference>
<proteinExistence type="predicted"/>
<organism evidence="1 6">
    <name type="scientific">Acinetobacter towneri</name>
    <dbReference type="NCBI Taxonomy" id="202956"/>
    <lineage>
        <taxon>Bacteria</taxon>
        <taxon>Pseudomonadati</taxon>
        <taxon>Pseudomonadota</taxon>
        <taxon>Gammaproteobacteria</taxon>
        <taxon>Moraxellales</taxon>
        <taxon>Moraxellaceae</taxon>
        <taxon>Acinetobacter</taxon>
    </lineage>
</organism>
<evidence type="ECO:0000313" key="5">
    <source>
        <dbReference type="Proteomes" id="UP000663954"/>
    </source>
</evidence>
<gene>
    <name evidence="2" type="ORF">GJD93_08265</name>
    <name evidence="1" type="ORF">HX110_03935</name>
    <name evidence="3" type="ORF">J4G45_08010</name>
</gene>
<reference evidence="1" key="4">
    <citation type="submission" date="2020-06" db="EMBL/GenBank/DDBJ databases">
        <authorList>
            <person name="Dong N."/>
        </authorList>
    </citation>
    <scope>NUCLEOTIDE SEQUENCE</scope>
    <source>
        <strain evidence="1">DF49-4</strain>
    </source>
</reference>
<keyword evidence="5" id="KW-1185">Reference proteome</keyword>
<protein>
    <submittedName>
        <fullName evidence="1">Uncharacterized protein</fullName>
    </submittedName>
</protein>
<evidence type="ECO:0000313" key="4">
    <source>
        <dbReference type="Proteomes" id="UP000405075"/>
    </source>
</evidence>
<dbReference type="AlphaFoldDB" id="A0AAP4HD16"/>
<dbReference type="Proteomes" id="UP000405075">
    <property type="component" value="Chromosome"/>
</dbReference>
<evidence type="ECO:0000313" key="6">
    <source>
        <dbReference type="Proteomes" id="UP001174419"/>
    </source>
</evidence>
<dbReference type="EMBL" id="CP071770">
    <property type="protein sequence ID" value="QTD60779.1"/>
    <property type="molecule type" value="Genomic_DNA"/>
</dbReference>
<dbReference type="Proteomes" id="UP000663954">
    <property type="component" value="Chromosome"/>
</dbReference>
<reference evidence="4" key="1">
    <citation type="submission" date="2019-11" db="EMBL/GenBank/DDBJ databases">
        <title>Escherichia coli 1916D6.</title>
        <authorList>
            <person name="Yao H."/>
            <person name="Du X."/>
            <person name="Yu R."/>
            <person name="Li A."/>
        </authorList>
    </citation>
    <scope>NUCLEOTIDE SEQUENCE [LARGE SCALE GENOMIC DNA]</scope>
    <source>
        <strain evidence="4">19110F47</strain>
    </source>
</reference>
<dbReference type="EMBL" id="CP046045">
    <property type="protein sequence ID" value="QGM27674.1"/>
    <property type="molecule type" value="Genomic_DNA"/>
</dbReference>
<evidence type="ECO:0000313" key="2">
    <source>
        <dbReference type="EMBL" id="QGM27674.1"/>
    </source>
</evidence>
<dbReference type="EMBL" id="JACANG010000005">
    <property type="protein sequence ID" value="MDM1718302.1"/>
    <property type="molecule type" value="Genomic_DNA"/>
</dbReference>
<dbReference type="Proteomes" id="UP001174419">
    <property type="component" value="Unassembled WGS sequence"/>
</dbReference>
<name>A0AAP4HD16_9GAMM</name>
<sequence>MHIVEDIYLTKEEVESLLLGLINSQLEPEFLMQDFIKHQVWSLAEYFKQNTEHEIDFAQISCPIKVKAEYQNHRLKRHFLVEFHLTTTPFFNYEPEENSVAYSYMMKDFYLTDIIFYDAYTGENLQAWMQKRFVILQGEREIEVNSLSWYADYNLPQVTQNMVSFVSEAAYDTGLDQIVDEVNLRLRQAKTVN</sequence>
<reference evidence="3" key="5">
    <citation type="submission" date="2021-03" db="EMBL/GenBank/DDBJ databases">
        <authorList>
            <person name="Ma J."/>
        </authorList>
    </citation>
    <scope>NUCLEOTIDE SEQUENCE</scope>
    <source>
        <strain evidence="3">GX5</strain>
    </source>
</reference>
<dbReference type="GeneID" id="64223109"/>
<evidence type="ECO:0000313" key="1">
    <source>
        <dbReference type="EMBL" id="MDM1718302.1"/>
    </source>
</evidence>
<reference evidence="1" key="6">
    <citation type="journal article" date="2022" name="Sci. Total Environ.">
        <title>Prevalence, transmission, and molecular epidemiology of tet(X)-positive bacteria among humans, animals, and environmental niches in China: An epidemiological, and genomic-based study.</title>
        <authorList>
            <person name="Dong N."/>
            <person name="Zeng Y."/>
            <person name="Cai C."/>
            <person name="Sun C."/>
            <person name="Lu J."/>
            <person name="Liu C."/>
            <person name="Zhou H."/>
            <person name="Sun Q."/>
            <person name="Shu L."/>
            <person name="Wang H."/>
            <person name="Wang Y."/>
            <person name="Wang S."/>
            <person name="Wu C."/>
            <person name="Chan E.W."/>
            <person name="Chen G."/>
            <person name="Shen Z."/>
            <person name="Chen S."/>
            <person name="Zhang R."/>
        </authorList>
    </citation>
    <scope>NUCLEOTIDE SEQUENCE</scope>
    <source>
        <strain evidence="1">DF49-4</strain>
    </source>
</reference>
<accession>A0AAP4HD16</accession>
<reference evidence="2" key="2">
    <citation type="submission" date="2019-11" db="EMBL/GenBank/DDBJ databases">
        <authorList>
            <person name="Yao H."/>
            <person name="Du X."/>
            <person name="Yu R."/>
            <person name="Li A."/>
        </authorList>
    </citation>
    <scope>NUCLEOTIDE SEQUENCE</scope>
    <source>
        <strain evidence="2">19110F47</strain>
    </source>
</reference>
<dbReference type="RefSeq" id="WP_004973810.1">
    <property type="nucleotide sequence ID" value="NZ_BBNL01000035.1"/>
</dbReference>